<gene>
    <name evidence="6" type="ORF">ASPVEDRAFT_122881</name>
</gene>
<feature type="compositionally biased region" description="Polar residues" evidence="4">
    <location>
        <begin position="125"/>
        <end position="143"/>
    </location>
</feature>
<feature type="binding site" evidence="3">
    <location>
        <position position="361"/>
    </location>
    <ligand>
        <name>ATP</name>
        <dbReference type="ChEBI" id="CHEBI:30616"/>
    </ligand>
</feature>
<evidence type="ECO:0000313" key="7">
    <source>
        <dbReference type="Proteomes" id="UP000184073"/>
    </source>
</evidence>
<feature type="compositionally biased region" description="Basic and acidic residues" evidence="4">
    <location>
        <begin position="56"/>
        <end position="68"/>
    </location>
</feature>
<accession>A0A1L9P721</accession>
<dbReference type="SUPFAM" id="SSF56112">
    <property type="entry name" value="Protein kinase-like (PK-like)"/>
    <property type="match status" value="1"/>
</dbReference>
<dbReference type="InterPro" id="IPR008271">
    <property type="entry name" value="Ser/Thr_kinase_AS"/>
</dbReference>
<dbReference type="InterPro" id="IPR017441">
    <property type="entry name" value="Protein_kinase_ATP_BS"/>
</dbReference>
<evidence type="ECO:0000256" key="4">
    <source>
        <dbReference type="SAM" id="MobiDB-lite"/>
    </source>
</evidence>
<evidence type="ECO:0000256" key="3">
    <source>
        <dbReference type="PROSITE-ProRule" id="PRU10141"/>
    </source>
</evidence>
<reference evidence="7" key="1">
    <citation type="journal article" date="2017" name="Genome Biol.">
        <title>Comparative genomics reveals high biological diversity and specific adaptations in the industrially and medically important fungal genus Aspergillus.</title>
        <authorList>
            <person name="de Vries R.P."/>
            <person name="Riley R."/>
            <person name="Wiebenga A."/>
            <person name="Aguilar-Osorio G."/>
            <person name="Amillis S."/>
            <person name="Uchima C.A."/>
            <person name="Anderluh G."/>
            <person name="Asadollahi M."/>
            <person name="Askin M."/>
            <person name="Barry K."/>
            <person name="Battaglia E."/>
            <person name="Bayram O."/>
            <person name="Benocci T."/>
            <person name="Braus-Stromeyer S.A."/>
            <person name="Caldana C."/>
            <person name="Canovas D."/>
            <person name="Cerqueira G.C."/>
            <person name="Chen F."/>
            <person name="Chen W."/>
            <person name="Choi C."/>
            <person name="Clum A."/>
            <person name="Dos Santos R.A."/>
            <person name="Damasio A.R."/>
            <person name="Diallinas G."/>
            <person name="Emri T."/>
            <person name="Fekete E."/>
            <person name="Flipphi M."/>
            <person name="Freyberg S."/>
            <person name="Gallo A."/>
            <person name="Gournas C."/>
            <person name="Habgood R."/>
            <person name="Hainaut M."/>
            <person name="Harispe M.L."/>
            <person name="Henrissat B."/>
            <person name="Hilden K.S."/>
            <person name="Hope R."/>
            <person name="Hossain A."/>
            <person name="Karabika E."/>
            <person name="Karaffa L."/>
            <person name="Karanyi Z."/>
            <person name="Krasevec N."/>
            <person name="Kuo A."/>
            <person name="Kusch H."/>
            <person name="LaButti K."/>
            <person name="Lagendijk E.L."/>
            <person name="Lapidus A."/>
            <person name="Levasseur A."/>
            <person name="Lindquist E."/>
            <person name="Lipzen A."/>
            <person name="Logrieco A.F."/>
            <person name="MacCabe A."/>
            <person name="Maekelae M.R."/>
            <person name="Malavazi I."/>
            <person name="Melin P."/>
            <person name="Meyer V."/>
            <person name="Mielnichuk N."/>
            <person name="Miskei M."/>
            <person name="Molnar A.P."/>
            <person name="Mule G."/>
            <person name="Ngan C.Y."/>
            <person name="Orejas M."/>
            <person name="Orosz E."/>
            <person name="Ouedraogo J.P."/>
            <person name="Overkamp K.M."/>
            <person name="Park H.-S."/>
            <person name="Perrone G."/>
            <person name="Piumi F."/>
            <person name="Punt P.J."/>
            <person name="Ram A.F."/>
            <person name="Ramon A."/>
            <person name="Rauscher S."/>
            <person name="Record E."/>
            <person name="Riano-Pachon D.M."/>
            <person name="Robert V."/>
            <person name="Roehrig J."/>
            <person name="Ruller R."/>
            <person name="Salamov A."/>
            <person name="Salih N.S."/>
            <person name="Samson R.A."/>
            <person name="Sandor E."/>
            <person name="Sanguinetti M."/>
            <person name="Schuetze T."/>
            <person name="Sepcic K."/>
            <person name="Shelest E."/>
            <person name="Sherlock G."/>
            <person name="Sophianopoulou V."/>
            <person name="Squina F.M."/>
            <person name="Sun H."/>
            <person name="Susca A."/>
            <person name="Todd R.B."/>
            <person name="Tsang A."/>
            <person name="Unkles S.E."/>
            <person name="van de Wiele N."/>
            <person name="van Rossen-Uffink D."/>
            <person name="Oliveira J.V."/>
            <person name="Vesth T.C."/>
            <person name="Visser J."/>
            <person name="Yu J.-H."/>
            <person name="Zhou M."/>
            <person name="Andersen M.R."/>
            <person name="Archer D.B."/>
            <person name="Baker S.E."/>
            <person name="Benoit I."/>
            <person name="Brakhage A.A."/>
            <person name="Braus G.H."/>
            <person name="Fischer R."/>
            <person name="Frisvad J.C."/>
            <person name="Goldman G.H."/>
            <person name="Houbraken J."/>
            <person name="Oakley B."/>
            <person name="Pocsi I."/>
            <person name="Scazzocchio C."/>
            <person name="Seiboth B."/>
            <person name="vanKuyk P.A."/>
            <person name="Wortman J."/>
            <person name="Dyer P.S."/>
            <person name="Grigoriev I.V."/>
        </authorList>
    </citation>
    <scope>NUCLEOTIDE SEQUENCE [LARGE SCALE GENOMIC DNA]</scope>
    <source>
        <strain evidence="7">CBS 583.65</strain>
    </source>
</reference>
<dbReference type="VEuPathDB" id="FungiDB:ASPVEDRAFT_122881"/>
<dbReference type="Gene3D" id="1.10.510.10">
    <property type="entry name" value="Transferase(Phosphotransferase) domain 1"/>
    <property type="match status" value="1"/>
</dbReference>
<dbReference type="FunFam" id="3.30.200.20:FF:000567">
    <property type="entry name" value="Serine/threonine-protein kinase MARK2"/>
    <property type="match status" value="1"/>
</dbReference>
<dbReference type="GO" id="GO:0035556">
    <property type="term" value="P:intracellular signal transduction"/>
    <property type="evidence" value="ECO:0007669"/>
    <property type="project" value="TreeGrafter"/>
</dbReference>
<dbReference type="GO" id="GO:0005737">
    <property type="term" value="C:cytoplasm"/>
    <property type="evidence" value="ECO:0007669"/>
    <property type="project" value="TreeGrafter"/>
</dbReference>
<feature type="compositionally biased region" description="Basic and acidic residues" evidence="4">
    <location>
        <begin position="26"/>
        <end position="49"/>
    </location>
</feature>
<proteinExistence type="predicted"/>
<dbReference type="GeneID" id="63721540"/>
<evidence type="ECO:0000313" key="6">
    <source>
        <dbReference type="EMBL" id="OJI97330.1"/>
    </source>
</evidence>
<dbReference type="PROSITE" id="PS00108">
    <property type="entry name" value="PROTEIN_KINASE_ST"/>
    <property type="match status" value="1"/>
</dbReference>
<feature type="domain" description="Protein kinase" evidence="5">
    <location>
        <begin position="325"/>
        <end position="630"/>
    </location>
</feature>
<evidence type="ECO:0000259" key="5">
    <source>
        <dbReference type="PROSITE" id="PS50011"/>
    </source>
</evidence>
<feature type="compositionally biased region" description="Polar residues" evidence="4">
    <location>
        <begin position="69"/>
        <end position="79"/>
    </location>
</feature>
<keyword evidence="7" id="KW-1185">Reference proteome</keyword>
<dbReference type="RefSeq" id="XP_040663093.1">
    <property type="nucleotide sequence ID" value="XM_040806029.1"/>
</dbReference>
<dbReference type="AlphaFoldDB" id="A0A1L9P721"/>
<feature type="compositionally biased region" description="Polar residues" evidence="4">
    <location>
        <begin position="260"/>
        <end position="271"/>
    </location>
</feature>
<dbReference type="Pfam" id="PF00069">
    <property type="entry name" value="Pkinase"/>
    <property type="match status" value="1"/>
</dbReference>
<dbReference type="PROSITE" id="PS00107">
    <property type="entry name" value="PROTEIN_KINASE_ATP"/>
    <property type="match status" value="1"/>
</dbReference>
<feature type="compositionally biased region" description="Basic and acidic residues" evidence="4">
    <location>
        <begin position="83"/>
        <end position="99"/>
    </location>
</feature>
<feature type="compositionally biased region" description="Basic residues" evidence="4">
    <location>
        <begin position="274"/>
        <end position="287"/>
    </location>
</feature>
<dbReference type="EMBL" id="KV878125">
    <property type="protein sequence ID" value="OJI97330.1"/>
    <property type="molecule type" value="Genomic_DNA"/>
</dbReference>
<dbReference type="Gene3D" id="3.30.200.20">
    <property type="entry name" value="Phosphorylase Kinase, domain 1"/>
    <property type="match status" value="1"/>
</dbReference>
<dbReference type="GO" id="GO:0004674">
    <property type="term" value="F:protein serine/threonine kinase activity"/>
    <property type="evidence" value="ECO:0007669"/>
    <property type="project" value="TreeGrafter"/>
</dbReference>
<sequence>MATAHRSNQAHGLRIETSFQNASRNRWRDGEQDGDWRETGDRAGNEGDRTNISYDYDAHRCGTDEESRVLSSLHSSTPPISVPRHDDSPSHDEIPHNPEDVGASSPFDSFLQQEKSSIDYFDPSITVTPRNQQSLKGQLSQSERLNRARGFQPPKTSSLRNVLPQDDDDIARGISKLGFSPGPRRHPSRRTAPAALSREALPGSPNNTSIDRPTSLTTVSTMSPVMDEVQTPPESTRSMLSPICMASPTQTFHSPEDRSASWSGTSVTPFGSKSVHHRSSIGARSRRSTASSGKSPASAFLSMWNTREEPPPKPDDEGQMVGTDYVLGKAIGSGGFSVVKEAYKVEESGETRRLAVKIVKKHVAERSEKENDAVQAEFDHEVRVWRYLSHPNVLSLDAVYETDYATFCFTKLHIGGTLFHLIRQNRQHHRNLPLKLAKKYTYQLACALRYLHEDARVVHRDIKLENCLLDPVELPDGAKTSNLVLCDFGMAEWINADNDDEPDSYEYPGERPPLRSIGPSDSSTSVAGSLEYASPELLDSSSGIIDPSVDIWAFGVIVFTLLVGSRPFQDTFQPRLISNIREGIWDKNAVLGDGNDSEARRDALELIARCLDMNYRRRWAVRDILSCRFLREFAEKAGDNQDDGIWKL</sequence>
<dbReference type="SMART" id="SM00220">
    <property type="entry name" value="S_TKc"/>
    <property type="match status" value="1"/>
</dbReference>
<name>A0A1L9P721_ASPVE</name>
<dbReference type="FunFam" id="1.10.510.10:FF:000985">
    <property type="entry name" value="Serine/threonine-protein kinase MARK2"/>
    <property type="match status" value="1"/>
</dbReference>
<dbReference type="GO" id="GO:0005524">
    <property type="term" value="F:ATP binding"/>
    <property type="evidence" value="ECO:0007669"/>
    <property type="project" value="UniProtKB-UniRule"/>
</dbReference>
<feature type="region of interest" description="Disordered" evidence="4">
    <location>
        <begin position="123"/>
        <end position="298"/>
    </location>
</feature>
<evidence type="ECO:0000256" key="2">
    <source>
        <dbReference type="ARBA" id="ARBA00022840"/>
    </source>
</evidence>
<dbReference type="InterPro" id="IPR000719">
    <property type="entry name" value="Prot_kinase_dom"/>
</dbReference>
<feature type="compositionally biased region" description="Polar residues" evidence="4">
    <location>
        <begin position="204"/>
        <end position="223"/>
    </location>
</feature>
<dbReference type="Proteomes" id="UP000184073">
    <property type="component" value="Unassembled WGS sequence"/>
</dbReference>
<keyword evidence="1 3" id="KW-0547">Nucleotide-binding</keyword>
<dbReference type="STRING" id="1036611.A0A1L9P721"/>
<feature type="region of interest" description="Disordered" evidence="4">
    <location>
        <begin position="497"/>
        <end position="522"/>
    </location>
</feature>
<evidence type="ECO:0000256" key="1">
    <source>
        <dbReference type="ARBA" id="ARBA00022741"/>
    </source>
</evidence>
<feature type="region of interest" description="Disordered" evidence="4">
    <location>
        <begin position="1"/>
        <end position="107"/>
    </location>
</feature>
<organism evidence="6 7">
    <name type="scientific">Aspergillus versicolor CBS 583.65</name>
    <dbReference type="NCBI Taxonomy" id="1036611"/>
    <lineage>
        <taxon>Eukaryota</taxon>
        <taxon>Fungi</taxon>
        <taxon>Dikarya</taxon>
        <taxon>Ascomycota</taxon>
        <taxon>Pezizomycotina</taxon>
        <taxon>Eurotiomycetes</taxon>
        <taxon>Eurotiomycetidae</taxon>
        <taxon>Eurotiales</taxon>
        <taxon>Aspergillaceae</taxon>
        <taxon>Aspergillus</taxon>
        <taxon>Aspergillus subgen. Nidulantes</taxon>
    </lineage>
</organism>
<dbReference type="PANTHER" id="PTHR24346">
    <property type="entry name" value="MAP/MICROTUBULE AFFINITY-REGULATING KINASE"/>
    <property type="match status" value="1"/>
</dbReference>
<dbReference type="OrthoDB" id="4062651at2759"/>
<dbReference type="PROSITE" id="PS50011">
    <property type="entry name" value="PROTEIN_KINASE_DOM"/>
    <property type="match status" value="1"/>
</dbReference>
<dbReference type="GO" id="GO:0000226">
    <property type="term" value="P:microtubule cytoskeleton organization"/>
    <property type="evidence" value="ECO:0007669"/>
    <property type="project" value="TreeGrafter"/>
</dbReference>
<keyword evidence="2 3" id="KW-0067">ATP-binding</keyword>
<feature type="compositionally biased region" description="Polar residues" evidence="4">
    <location>
        <begin position="1"/>
        <end position="10"/>
    </location>
</feature>
<dbReference type="PANTHER" id="PTHR24346:SF76">
    <property type="entry name" value="NON-SPECIFIC SERINE_THREONINE PROTEIN KINASE"/>
    <property type="match status" value="1"/>
</dbReference>
<protein>
    <recommendedName>
        <fullName evidence="5">Protein kinase domain-containing protein</fullName>
    </recommendedName>
</protein>
<dbReference type="InterPro" id="IPR011009">
    <property type="entry name" value="Kinase-like_dom_sf"/>
</dbReference>